<evidence type="ECO:0000313" key="2">
    <source>
        <dbReference type="EMBL" id="KAJ6818336.1"/>
    </source>
</evidence>
<evidence type="ECO:0000256" key="1">
    <source>
        <dbReference type="SAM" id="MobiDB-lite"/>
    </source>
</evidence>
<feature type="compositionally biased region" description="Pro residues" evidence="1">
    <location>
        <begin position="7"/>
        <end position="20"/>
    </location>
</feature>
<proteinExistence type="predicted"/>
<feature type="region of interest" description="Disordered" evidence="1">
    <location>
        <begin position="85"/>
        <end position="126"/>
    </location>
</feature>
<dbReference type="Proteomes" id="UP001140949">
    <property type="component" value="Unassembled WGS sequence"/>
</dbReference>
<reference evidence="2" key="2">
    <citation type="submission" date="2023-04" db="EMBL/GenBank/DDBJ databases">
        <authorList>
            <person name="Bruccoleri R.E."/>
            <person name="Oakeley E.J."/>
            <person name="Faust A.-M."/>
            <person name="Dessus-Babus S."/>
            <person name="Altorfer M."/>
            <person name="Burckhardt D."/>
            <person name="Oertli M."/>
            <person name="Naumann U."/>
            <person name="Petersen F."/>
            <person name="Wong J."/>
        </authorList>
    </citation>
    <scope>NUCLEOTIDE SEQUENCE</scope>
    <source>
        <strain evidence="2">GSM-AAB239-AS_SAM_17_03QT</strain>
        <tissue evidence="2">Leaf</tissue>
    </source>
</reference>
<organism evidence="2 3">
    <name type="scientific">Iris pallida</name>
    <name type="common">Sweet iris</name>
    <dbReference type="NCBI Taxonomy" id="29817"/>
    <lineage>
        <taxon>Eukaryota</taxon>
        <taxon>Viridiplantae</taxon>
        <taxon>Streptophyta</taxon>
        <taxon>Embryophyta</taxon>
        <taxon>Tracheophyta</taxon>
        <taxon>Spermatophyta</taxon>
        <taxon>Magnoliopsida</taxon>
        <taxon>Liliopsida</taxon>
        <taxon>Asparagales</taxon>
        <taxon>Iridaceae</taxon>
        <taxon>Iridoideae</taxon>
        <taxon>Irideae</taxon>
        <taxon>Iris</taxon>
    </lineage>
</organism>
<accession>A0AAX6FPJ5</accession>
<keyword evidence="2" id="KW-0418">Kinase</keyword>
<feature type="compositionally biased region" description="Basic and acidic residues" evidence="1">
    <location>
        <begin position="94"/>
        <end position="103"/>
    </location>
</feature>
<dbReference type="AlphaFoldDB" id="A0AAX6FPJ5"/>
<gene>
    <name evidence="2" type="ORF">M6B38_406885</name>
</gene>
<dbReference type="GO" id="GO:0016301">
    <property type="term" value="F:kinase activity"/>
    <property type="evidence" value="ECO:0007669"/>
    <property type="project" value="UniProtKB-KW"/>
</dbReference>
<keyword evidence="2" id="KW-0675">Receptor</keyword>
<sequence>MSWQAKPRPPSSSPPGPASPPTTGLQAVGHRRLLHLFLPPTPSHLLFKPPDHLHATPTAANTFISTPSPAPSSAWLAVRSPVRSRATAAAAMRQETRASERETPPPTSRRDPRRPRRGWPPSGRAPAYLPMAANVLRDAPSRRFVRFARRPVVTRASLELRFDAPSQRLRTRFPEDPTVGSAISSLRRNLVLRGQLRQLVSPPP</sequence>
<feature type="region of interest" description="Disordered" evidence="1">
    <location>
        <begin position="1"/>
        <end position="28"/>
    </location>
</feature>
<keyword evidence="2" id="KW-0808">Transferase</keyword>
<protein>
    <submittedName>
        <fullName evidence="2">Proline-rich receptor-like protein kinase PERK12</fullName>
    </submittedName>
</protein>
<comment type="caution">
    <text evidence="2">The sequence shown here is derived from an EMBL/GenBank/DDBJ whole genome shotgun (WGS) entry which is preliminary data.</text>
</comment>
<reference evidence="2" key="1">
    <citation type="journal article" date="2023" name="GigaByte">
        <title>Genome assembly of the bearded iris, Iris pallida Lam.</title>
        <authorList>
            <person name="Bruccoleri R.E."/>
            <person name="Oakeley E.J."/>
            <person name="Faust A.M.E."/>
            <person name="Altorfer M."/>
            <person name="Dessus-Babus S."/>
            <person name="Burckhardt D."/>
            <person name="Oertli M."/>
            <person name="Naumann U."/>
            <person name="Petersen F."/>
            <person name="Wong J."/>
        </authorList>
    </citation>
    <scope>NUCLEOTIDE SEQUENCE</scope>
    <source>
        <strain evidence="2">GSM-AAB239-AS_SAM_17_03QT</strain>
    </source>
</reference>
<evidence type="ECO:0000313" key="3">
    <source>
        <dbReference type="Proteomes" id="UP001140949"/>
    </source>
</evidence>
<keyword evidence="3" id="KW-1185">Reference proteome</keyword>
<dbReference type="EMBL" id="JANAVB010027360">
    <property type="protein sequence ID" value="KAJ6818336.1"/>
    <property type="molecule type" value="Genomic_DNA"/>
</dbReference>
<name>A0AAX6FPJ5_IRIPA</name>